<dbReference type="Proteomes" id="UP000251891">
    <property type="component" value="Unassembled WGS sequence"/>
</dbReference>
<dbReference type="Pfam" id="PF00005">
    <property type="entry name" value="ABC_tran"/>
    <property type="match status" value="1"/>
</dbReference>
<evidence type="ECO:0000256" key="1">
    <source>
        <dbReference type="ARBA" id="ARBA00022741"/>
    </source>
</evidence>
<keyword evidence="5" id="KW-1185">Reference proteome</keyword>
<organism evidence="4 5">
    <name type="scientific">Actinomadura craniellae</name>
    <dbReference type="NCBI Taxonomy" id="2231787"/>
    <lineage>
        <taxon>Bacteria</taxon>
        <taxon>Bacillati</taxon>
        <taxon>Actinomycetota</taxon>
        <taxon>Actinomycetes</taxon>
        <taxon>Streptosporangiales</taxon>
        <taxon>Thermomonosporaceae</taxon>
        <taxon>Actinomadura</taxon>
    </lineage>
</organism>
<dbReference type="SMART" id="SM00382">
    <property type="entry name" value="AAA"/>
    <property type="match status" value="1"/>
</dbReference>
<keyword evidence="2 4" id="KW-0067">ATP-binding</keyword>
<evidence type="ECO:0000256" key="2">
    <source>
        <dbReference type="ARBA" id="ARBA00022840"/>
    </source>
</evidence>
<dbReference type="InterPro" id="IPR027417">
    <property type="entry name" value="P-loop_NTPase"/>
</dbReference>
<gene>
    <name evidence="4" type="ORF">DPM19_09425</name>
</gene>
<dbReference type="InterPro" id="IPR003593">
    <property type="entry name" value="AAA+_ATPase"/>
</dbReference>
<evidence type="ECO:0000313" key="4">
    <source>
        <dbReference type="EMBL" id="RAY15958.1"/>
    </source>
</evidence>
<dbReference type="InterPro" id="IPR003439">
    <property type="entry name" value="ABC_transporter-like_ATP-bd"/>
</dbReference>
<keyword evidence="1" id="KW-0547">Nucleotide-binding</keyword>
<feature type="domain" description="ABC transporter" evidence="3">
    <location>
        <begin position="3"/>
        <end position="229"/>
    </location>
</feature>
<evidence type="ECO:0000313" key="5">
    <source>
        <dbReference type="Proteomes" id="UP000251891"/>
    </source>
</evidence>
<dbReference type="Gene3D" id="3.40.50.300">
    <property type="entry name" value="P-loop containing nucleotide triphosphate hydrolases"/>
    <property type="match status" value="1"/>
</dbReference>
<evidence type="ECO:0000259" key="3">
    <source>
        <dbReference type="PROSITE" id="PS50893"/>
    </source>
</evidence>
<dbReference type="PANTHER" id="PTHR43158:SF5">
    <property type="entry name" value="ABC TRANSPORTER, ATP-BINDING PROTEIN"/>
    <property type="match status" value="1"/>
</dbReference>
<dbReference type="PROSITE" id="PS50893">
    <property type="entry name" value="ABC_TRANSPORTER_2"/>
    <property type="match status" value="1"/>
</dbReference>
<comment type="caution">
    <text evidence="4">The sequence shown here is derived from an EMBL/GenBank/DDBJ whole genome shotgun (WGS) entry which is preliminary data.</text>
</comment>
<dbReference type="OrthoDB" id="9804819at2"/>
<dbReference type="EMBL" id="QLYX01000003">
    <property type="protein sequence ID" value="RAY15958.1"/>
    <property type="molecule type" value="Genomic_DNA"/>
</dbReference>
<dbReference type="SUPFAM" id="SSF52540">
    <property type="entry name" value="P-loop containing nucleoside triphosphate hydrolases"/>
    <property type="match status" value="1"/>
</dbReference>
<dbReference type="RefSeq" id="WP_111864887.1">
    <property type="nucleotide sequence ID" value="NZ_QLYX01000003.1"/>
</dbReference>
<dbReference type="GO" id="GO:0005524">
    <property type="term" value="F:ATP binding"/>
    <property type="evidence" value="ECO:0007669"/>
    <property type="project" value="UniProtKB-KW"/>
</dbReference>
<dbReference type="AlphaFoldDB" id="A0A365HAC6"/>
<proteinExistence type="predicted"/>
<protein>
    <submittedName>
        <fullName evidence="4">ABC transporter ATP-binding protein</fullName>
    </submittedName>
</protein>
<name>A0A365HAC6_9ACTN</name>
<accession>A0A365HAC6</accession>
<dbReference type="GO" id="GO:0016887">
    <property type="term" value="F:ATP hydrolysis activity"/>
    <property type="evidence" value="ECO:0007669"/>
    <property type="project" value="InterPro"/>
</dbReference>
<dbReference type="PANTHER" id="PTHR43158">
    <property type="entry name" value="SKFA PEPTIDE EXPORT ATP-BINDING PROTEIN SKFE"/>
    <property type="match status" value="1"/>
</dbReference>
<sequence length="292" mass="31368">MNIELDGVRLRYGKTVALDGLTLNLPGGRIYGLLGRNGSGKTSLLSLLAGFRRPTAGTVRVGGHPVFENGTATAGICLIRETLDMAHHSVKVKEVLEVAENLRATWDGDYAGTLLEKFQVLPGTSVGALSRGKLSALGVTVGLASRTPVTLFDESYLGMDAPARYLFRDEVLADFMQHPRTIVLATHLIEEVAPLFEQVVIIDRGRLVLHEDADDLRARGVAVTGPAAEVDRFVAGLTVLGEQQLGPTKAVTVYGELDDDRRRAARERGLELGPIALQDLFVHLTAAKGEPA</sequence>
<reference evidence="4 5" key="1">
    <citation type="submission" date="2018-06" db="EMBL/GenBank/DDBJ databases">
        <title>Actinomadura craniellae sp. nov. isolated from marine sponge Craniella sp.</title>
        <authorList>
            <person name="Li L."/>
            <person name="Xu Q.H."/>
            <person name="Lin H.W."/>
            <person name="Lu Y.H."/>
        </authorList>
    </citation>
    <scope>NUCLEOTIDE SEQUENCE [LARGE SCALE GENOMIC DNA]</scope>
    <source>
        <strain evidence="4 5">LHW63021</strain>
    </source>
</reference>